<proteinExistence type="predicted"/>
<evidence type="ECO:0000313" key="2">
    <source>
        <dbReference type="Proteomes" id="UP001501598"/>
    </source>
</evidence>
<protein>
    <submittedName>
        <fullName evidence="1">Uncharacterized protein</fullName>
    </submittedName>
</protein>
<name>A0ABP8RVH9_9PSEU</name>
<keyword evidence="2" id="KW-1185">Reference proteome</keyword>
<sequence length="76" mass="7478">MQHDLVTAPHVTEFVTADVTRSVTLTSTDGRGSGSTAPWGSAGTAAATASVPMAMIGVPTFAVSPSATSSSDTVPA</sequence>
<accession>A0ABP8RVH9</accession>
<reference evidence="2" key="1">
    <citation type="journal article" date="2019" name="Int. J. Syst. Evol. Microbiol.">
        <title>The Global Catalogue of Microorganisms (GCM) 10K type strain sequencing project: providing services to taxonomists for standard genome sequencing and annotation.</title>
        <authorList>
            <consortium name="The Broad Institute Genomics Platform"/>
            <consortium name="The Broad Institute Genome Sequencing Center for Infectious Disease"/>
            <person name="Wu L."/>
            <person name="Ma J."/>
        </authorList>
    </citation>
    <scope>NUCLEOTIDE SEQUENCE [LARGE SCALE GENOMIC DNA]</scope>
    <source>
        <strain evidence="2">JCM 17906</strain>
    </source>
</reference>
<organism evidence="1 2">
    <name type="scientific">Pseudonocardia xishanensis</name>
    <dbReference type="NCBI Taxonomy" id="630995"/>
    <lineage>
        <taxon>Bacteria</taxon>
        <taxon>Bacillati</taxon>
        <taxon>Actinomycetota</taxon>
        <taxon>Actinomycetes</taxon>
        <taxon>Pseudonocardiales</taxon>
        <taxon>Pseudonocardiaceae</taxon>
        <taxon>Pseudonocardia</taxon>
    </lineage>
</organism>
<gene>
    <name evidence="1" type="ORF">GCM10023175_42300</name>
</gene>
<evidence type="ECO:0000313" key="1">
    <source>
        <dbReference type="EMBL" id="GAA4551078.1"/>
    </source>
</evidence>
<comment type="caution">
    <text evidence="1">The sequence shown here is derived from an EMBL/GenBank/DDBJ whole genome shotgun (WGS) entry which is preliminary data.</text>
</comment>
<dbReference type="RefSeq" id="WP_345421216.1">
    <property type="nucleotide sequence ID" value="NZ_BAABGT010000063.1"/>
</dbReference>
<dbReference type="Proteomes" id="UP001501598">
    <property type="component" value="Unassembled WGS sequence"/>
</dbReference>
<dbReference type="EMBL" id="BAABGT010000063">
    <property type="protein sequence ID" value="GAA4551078.1"/>
    <property type="molecule type" value="Genomic_DNA"/>
</dbReference>